<dbReference type="NCBIfam" id="TIGR02436">
    <property type="entry name" value="four helix bundle protein"/>
    <property type="match status" value="1"/>
</dbReference>
<dbReference type="SUPFAM" id="SSF158446">
    <property type="entry name" value="IVS-encoded protein-like"/>
    <property type="match status" value="1"/>
</dbReference>
<dbReference type="InterPro" id="IPR012657">
    <property type="entry name" value="23S_rRNA-intervening_sequence"/>
</dbReference>
<dbReference type="OrthoDB" id="9811959at2"/>
<organism evidence="1 2">
    <name type="scientific">Mesohalobacter halotolerans</name>
    <dbReference type="NCBI Taxonomy" id="1883405"/>
    <lineage>
        <taxon>Bacteria</taxon>
        <taxon>Pseudomonadati</taxon>
        <taxon>Bacteroidota</taxon>
        <taxon>Flavobacteriia</taxon>
        <taxon>Flavobacteriales</taxon>
        <taxon>Flavobacteriaceae</taxon>
        <taxon>Mesohalobacter</taxon>
    </lineage>
</organism>
<dbReference type="InterPro" id="IPR036583">
    <property type="entry name" value="23S_rRNA_IVS_sf"/>
</dbReference>
<name>A0A4V6ALI5_9FLAO</name>
<comment type="caution">
    <text evidence="1">The sequence shown here is derived from an EMBL/GenBank/DDBJ whole genome shotgun (WGS) entry which is preliminary data.</text>
</comment>
<keyword evidence="2" id="KW-1185">Reference proteome</keyword>
<dbReference type="Gene3D" id="1.20.1440.60">
    <property type="entry name" value="23S rRNA-intervening sequence"/>
    <property type="match status" value="1"/>
</dbReference>
<gene>
    <name evidence="1" type="ORF">FCN74_00805</name>
</gene>
<proteinExistence type="predicted"/>
<dbReference type="Pfam" id="PF05635">
    <property type="entry name" value="23S_rRNA_IVP"/>
    <property type="match status" value="1"/>
</dbReference>
<dbReference type="PANTHER" id="PTHR38471">
    <property type="entry name" value="FOUR HELIX BUNDLE PROTEIN"/>
    <property type="match status" value="1"/>
</dbReference>
<dbReference type="PANTHER" id="PTHR38471:SF2">
    <property type="entry name" value="FOUR HELIX BUNDLE PROTEIN"/>
    <property type="match status" value="1"/>
</dbReference>
<accession>A0A4V6ALI5</accession>
<reference evidence="1 2" key="1">
    <citation type="submission" date="2019-04" db="EMBL/GenBank/DDBJ databases">
        <title>Psychroflexus halotolerans sp. nov., isolated from a marine solar saltern.</title>
        <authorList>
            <person name="Feng X."/>
        </authorList>
    </citation>
    <scope>NUCLEOTIDE SEQUENCE [LARGE SCALE GENOMIC DNA]</scope>
    <source>
        <strain evidence="1 2">WDS2C27</strain>
    </source>
</reference>
<sequence length="119" mass="13812">MKTYYFEKLEVWQDTRAFVKQIYEMTTGFPVEEKYGITSQLKRASVSIAANIAEGMSRITEKDKARFINQAFSSAIEVINLIIIANDLKLIESQEYNAIRSELEKITNKLNSLYNKFEK</sequence>
<dbReference type="RefSeq" id="WP_138930699.1">
    <property type="nucleotide sequence ID" value="NZ_SWMU01000001.1"/>
</dbReference>
<protein>
    <submittedName>
        <fullName evidence="1">Four helix bundle protein</fullName>
    </submittedName>
</protein>
<dbReference type="Proteomes" id="UP000306552">
    <property type="component" value="Unassembled WGS sequence"/>
</dbReference>
<evidence type="ECO:0000313" key="1">
    <source>
        <dbReference type="EMBL" id="TKS56995.1"/>
    </source>
</evidence>
<dbReference type="CDD" id="cd16377">
    <property type="entry name" value="23S_rRNA_IVP_like"/>
    <property type="match status" value="1"/>
</dbReference>
<dbReference type="AlphaFoldDB" id="A0A4V6ALI5"/>
<evidence type="ECO:0000313" key="2">
    <source>
        <dbReference type="Proteomes" id="UP000306552"/>
    </source>
</evidence>
<dbReference type="EMBL" id="SWMU01000001">
    <property type="protein sequence ID" value="TKS56995.1"/>
    <property type="molecule type" value="Genomic_DNA"/>
</dbReference>